<dbReference type="SMART" id="SM00858">
    <property type="entry name" value="SAF"/>
    <property type="match status" value="1"/>
</dbReference>
<organism evidence="4 5">
    <name type="scientific">Saccharopolyspora rhizosphaerae</name>
    <dbReference type="NCBI Taxonomy" id="2492662"/>
    <lineage>
        <taxon>Bacteria</taxon>
        <taxon>Bacillati</taxon>
        <taxon>Actinomycetota</taxon>
        <taxon>Actinomycetes</taxon>
        <taxon>Pseudonocardiales</taxon>
        <taxon>Pseudonocardiaceae</taxon>
        <taxon>Saccharopolyspora</taxon>
    </lineage>
</organism>
<feature type="transmembrane region" description="Helical" evidence="2">
    <location>
        <begin position="33"/>
        <end position="57"/>
    </location>
</feature>
<dbReference type="AlphaFoldDB" id="A0A3R8QPQ9"/>
<sequence length="225" mass="23264">MSNSGLAELTASSDERGNGHRSRGPRVPRRRRWWMLGLSAGLIAGSVAGVVALVAGAHDREPVLVLTRDLAWAEPISQADLATVDLPPEAARFTVSQARLGEITGKVAATNLRAGELLTPRDLTTQAVPGPRQVVVGLRLEPGRFPSAGLIPNTPVEVTALSGASSSIAEASPTTSAFRARVVRMAPPDAEGAVVVDLLLPDYAAHQATSAAATGAVLTVLGPDH</sequence>
<comment type="caution">
    <text evidence="4">The sequence shown here is derived from an EMBL/GenBank/DDBJ whole genome shotgun (WGS) entry which is preliminary data.</text>
</comment>
<keyword evidence="5" id="KW-1185">Reference proteome</keyword>
<dbReference type="EMBL" id="RSAA01000010">
    <property type="protein sequence ID" value="RRO17052.1"/>
    <property type="molecule type" value="Genomic_DNA"/>
</dbReference>
<keyword evidence="2" id="KW-0472">Membrane</keyword>
<reference evidence="4 5" key="1">
    <citation type="submission" date="2018-11" db="EMBL/GenBank/DDBJ databases">
        <title>Saccharopolyspora rhizosphaerae sp. nov., an actinomycete isolated from rhizosphere soil in Thailand.</title>
        <authorList>
            <person name="Intra B."/>
            <person name="Euanorasetr J."/>
            <person name="Take A."/>
            <person name="Inahashi Y."/>
            <person name="Mori M."/>
            <person name="Panbangred W."/>
            <person name="Matsumoto A."/>
        </authorList>
    </citation>
    <scope>NUCLEOTIDE SEQUENCE [LARGE SCALE GENOMIC DNA]</scope>
    <source>
        <strain evidence="4 5">H219</strain>
    </source>
</reference>
<feature type="region of interest" description="Disordered" evidence="1">
    <location>
        <begin position="1"/>
        <end position="26"/>
    </location>
</feature>
<feature type="domain" description="SAF" evidence="3">
    <location>
        <begin position="61"/>
        <end position="124"/>
    </location>
</feature>
<protein>
    <recommendedName>
        <fullName evidence="3">SAF domain-containing protein</fullName>
    </recommendedName>
</protein>
<evidence type="ECO:0000256" key="2">
    <source>
        <dbReference type="SAM" id="Phobius"/>
    </source>
</evidence>
<keyword evidence="2" id="KW-0812">Transmembrane</keyword>
<evidence type="ECO:0000313" key="5">
    <source>
        <dbReference type="Proteomes" id="UP000274515"/>
    </source>
</evidence>
<dbReference type="CDD" id="cd11614">
    <property type="entry name" value="SAF_CpaB_FlgA_like"/>
    <property type="match status" value="1"/>
</dbReference>
<evidence type="ECO:0000256" key="1">
    <source>
        <dbReference type="SAM" id="MobiDB-lite"/>
    </source>
</evidence>
<evidence type="ECO:0000313" key="4">
    <source>
        <dbReference type="EMBL" id="RRO17052.1"/>
    </source>
</evidence>
<dbReference type="Proteomes" id="UP000274515">
    <property type="component" value="Unassembled WGS sequence"/>
</dbReference>
<dbReference type="Pfam" id="PF08666">
    <property type="entry name" value="SAF"/>
    <property type="match status" value="1"/>
</dbReference>
<name>A0A3R8QPQ9_9PSEU</name>
<accession>A0A3R8QPQ9</accession>
<evidence type="ECO:0000259" key="3">
    <source>
        <dbReference type="SMART" id="SM00858"/>
    </source>
</evidence>
<keyword evidence="2" id="KW-1133">Transmembrane helix</keyword>
<dbReference type="InterPro" id="IPR013974">
    <property type="entry name" value="SAF"/>
</dbReference>
<proteinExistence type="predicted"/>
<gene>
    <name evidence="4" type="ORF">EIL87_12325</name>
</gene>